<protein>
    <submittedName>
        <fullName evidence="1">Uncharacterized protein</fullName>
    </submittedName>
</protein>
<dbReference type="Proteomes" id="UP000003146">
    <property type="component" value="Unassembled WGS sequence"/>
</dbReference>
<name>B3JLI2_9BACT</name>
<evidence type="ECO:0000313" key="1">
    <source>
        <dbReference type="EMBL" id="EDV00163.1"/>
    </source>
</evidence>
<dbReference type="STRING" id="470145.BACCOP_02777"/>
<gene>
    <name evidence="1" type="ORF">BACCOP_02777</name>
</gene>
<dbReference type="RefSeq" id="WP_007570445.1">
    <property type="nucleotide sequence ID" value="NZ_DS981497.1"/>
</dbReference>
<reference evidence="1 2" key="1">
    <citation type="submission" date="2008-04" db="EMBL/GenBank/DDBJ databases">
        <title>Draft genome sequence of Bacteroides coprocola (DSM 17136).</title>
        <authorList>
            <person name="Sudarsanam P."/>
            <person name="Ley R."/>
            <person name="Guruge J."/>
            <person name="Turnbaugh P.J."/>
            <person name="Mahowald M."/>
            <person name="Liep D."/>
            <person name="Gordon J."/>
        </authorList>
    </citation>
    <scope>NUCLEOTIDE SEQUENCE [LARGE SCALE GENOMIC DNA]</scope>
    <source>
        <strain evidence="1 2">DSM 17136</strain>
    </source>
</reference>
<dbReference type="GeneID" id="79859499"/>
<comment type="caution">
    <text evidence="1">The sequence shown here is derived from an EMBL/GenBank/DDBJ whole genome shotgun (WGS) entry which is preliminary data.</text>
</comment>
<reference evidence="1 2" key="2">
    <citation type="submission" date="2008-04" db="EMBL/GenBank/DDBJ databases">
        <authorList>
            <person name="Fulton L."/>
            <person name="Clifton S."/>
            <person name="Fulton B."/>
            <person name="Xu J."/>
            <person name="Minx P."/>
            <person name="Pepin K.H."/>
            <person name="Johnson M."/>
            <person name="Thiruvilangam P."/>
            <person name="Bhonagiri V."/>
            <person name="Nash W.E."/>
            <person name="Mardis E.R."/>
            <person name="Wilson R.K."/>
        </authorList>
    </citation>
    <scope>NUCLEOTIDE SEQUENCE [LARGE SCALE GENOMIC DNA]</scope>
    <source>
        <strain evidence="1 2">DSM 17136</strain>
    </source>
</reference>
<proteinExistence type="predicted"/>
<dbReference type="AlphaFoldDB" id="B3JLI2"/>
<accession>B3JLI2</accession>
<dbReference type="HOGENOM" id="CLU_2380188_0_0_10"/>
<organism evidence="1 2">
    <name type="scientific">Phocaeicola coprocola DSM 17136</name>
    <dbReference type="NCBI Taxonomy" id="470145"/>
    <lineage>
        <taxon>Bacteria</taxon>
        <taxon>Pseudomonadati</taxon>
        <taxon>Bacteroidota</taxon>
        <taxon>Bacteroidia</taxon>
        <taxon>Bacteroidales</taxon>
        <taxon>Bacteroidaceae</taxon>
        <taxon>Phocaeicola</taxon>
    </lineage>
</organism>
<evidence type="ECO:0000313" key="2">
    <source>
        <dbReference type="Proteomes" id="UP000003146"/>
    </source>
</evidence>
<dbReference type="EMBL" id="ABIY02000099">
    <property type="protein sequence ID" value="EDV00163.1"/>
    <property type="molecule type" value="Genomic_DNA"/>
</dbReference>
<sequence>MISDSRPRHTASGNILLFRGTAHHSSQSTSFHNKIDFFDILPEFKRYRVQYAVDVRSVITHSQHNITVAFHLPDRHYVSVRYTTKTEYDYEKKE</sequence>